<keyword evidence="3" id="KW-1185">Reference proteome</keyword>
<sequence>MSHTVTAIFRTAEVAETVRQKIASIGVSDRHITVVGGTDQHSHIDALDLPHDETATYKQAVRQGNYVVSADVEDAHIDAVADIMRNPEQAVDIDAYETEYRSSPDYAAAEGARGTTGTAAEGQTIAVGEERLKVGKRTTEKGSAHVRTYVHETPVEERIRLREERLSVESRPVDRVVSGADAEGLFQDRDIEVKTKSEEAVVDKEAVVTKEVVVDKDVTEREEVVEDTVRKTEVDIDKDRT</sequence>
<proteinExistence type="predicted"/>
<evidence type="ECO:0000259" key="1">
    <source>
        <dbReference type="Pfam" id="PF09557"/>
    </source>
</evidence>
<dbReference type="InterPro" id="IPR052967">
    <property type="entry name" value="Stress_Response_Assoc"/>
</dbReference>
<dbReference type="STRING" id="1231392.OCGS_1403"/>
<evidence type="ECO:0000313" key="3">
    <source>
        <dbReference type="Proteomes" id="UP000006765"/>
    </source>
</evidence>
<gene>
    <name evidence="2" type="ORF">OCGS_1403</name>
</gene>
<accession>K2I6F7</accession>
<evidence type="ECO:0000313" key="2">
    <source>
        <dbReference type="EMBL" id="EKE44565.1"/>
    </source>
</evidence>
<protein>
    <recommendedName>
        <fullName evidence="1">DUF2382 domain-containing protein</fullName>
    </recommendedName>
</protein>
<dbReference type="AlphaFoldDB" id="K2I6F7"/>
<dbReference type="PANTHER" id="PTHR38463:SF1">
    <property type="entry name" value="STRESS RESPONSE PROTEIN YSNF"/>
    <property type="match status" value="1"/>
</dbReference>
<feature type="domain" description="DUF2382" evidence="1">
    <location>
        <begin position="127"/>
        <end position="236"/>
    </location>
</feature>
<dbReference type="Proteomes" id="UP000006765">
    <property type="component" value="Unassembled WGS sequence"/>
</dbReference>
<dbReference type="eggNOG" id="COG3861">
    <property type="taxonomic scope" value="Bacteria"/>
</dbReference>
<dbReference type="InterPro" id="IPR019060">
    <property type="entry name" value="DUF2382"/>
</dbReference>
<dbReference type="OrthoDB" id="7861775at2"/>
<reference evidence="2 3" key="1">
    <citation type="journal article" date="2012" name="J. Bacteriol.">
        <title>Draft Genome Sequence of Oceaniovalibus guishaninsula JLT2003T.</title>
        <authorList>
            <person name="Tang K."/>
            <person name="Liu K."/>
            <person name="Jiao N."/>
        </authorList>
    </citation>
    <scope>NUCLEOTIDE SEQUENCE [LARGE SCALE GENOMIC DNA]</scope>
    <source>
        <strain evidence="2 3">JLT2003</strain>
    </source>
</reference>
<organism evidence="2 3">
    <name type="scientific">Oceaniovalibus guishaninsula JLT2003</name>
    <dbReference type="NCBI Taxonomy" id="1231392"/>
    <lineage>
        <taxon>Bacteria</taxon>
        <taxon>Pseudomonadati</taxon>
        <taxon>Pseudomonadota</taxon>
        <taxon>Alphaproteobacteria</taxon>
        <taxon>Rhodobacterales</taxon>
        <taxon>Roseobacteraceae</taxon>
        <taxon>Oceaniovalibus</taxon>
    </lineage>
</organism>
<dbReference type="Pfam" id="PF09557">
    <property type="entry name" value="DUF2382"/>
    <property type="match status" value="1"/>
</dbReference>
<dbReference type="RefSeq" id="WP_007426555.1">
    <property type="nucleotide sequence ID" value="NZ_AMGO01000021.1"/>
</dbReference>
<comment type="caution">
    <text evidence="2">The sequence shown here is derived from an EMBL/GenBank/DDBJ whole genome shotgun (WGS) entry which is preliminary data.</text>
</comment>
<dbReference type="PANTHER" id="PTHR38463">
    <property type="entry name" value="STRESS RESPONSE PROTEIN YSNF"/>
    <property type="match status" value="1"/>
</dbReference>
<dbReference type="EMBL" id="AMGO01000021">
    <property type="protein sequence ID" value="EKE44565.1"/>
    <property type="molecule type" value="Genomic_DNA"/>
</dbReference>
<name>K2I6F7_9RHOB</name>